<protein>
    <submittedName>
        <fullName evidence="2">Uncharacterized protein</fullName>
    </submittedName>
</protein>
<reference evidence="2 3" key="1">
    <citation type="submission" date="2024-09" db="EMBL/GenBank/DDBJ databases">
        <authorList>
            <person name="Sun Q."/>
            <person name="Mori K."/>
        </authorList>
    </citation>
    <scope>NUCLEOTIDE SEQUENCE [LARGE SCALE GENOMIC DNA]</scope>
    <source>
        <strain evidence="2 3">CCM 4839</strain>
    </source>
</reference>
<feature type="region of interest" description="Disordered" evidence="1">
    <location>
        <begin position="1"/>
        <end position="56"/>
    </location>
</feature>
<dbReference type="Proteomes" id="UP001589818">
    <property type="component" value="Unassembled WGS sequence"/>
</dbReference>
<accession>A0ABV6JG66</accession>
<keyword evidence="3" id="KW-1185">Reference proteome</keyword>
<dbReference type="EMBL" id="JBHLVF010000041">
    <property type="protein sequence ID" value="MFC0394920.1"/>
    <property type="molecule type" value="Genomic_DNA"/>
</dbReference>
<evidence type="ECO:0000313" key="3">
    <source>
        <dbReference type="Proteomes" id="UP001589818"/>
    </source>
</evidence>
<organism evidence="2 3">
    <name type="scientific">Paenibacillus mendelii</name>
    <dbReference type="NCBI Taxonomy" id="206163"/>
    <lineage>
        <taxon>Bacteria</taxon>
        <taxon>Bacillati</taxon>
        <taxon>Bacillota</taxon>
        <taxon>Bacilli</taxon>
        <taxon>Bacillales</taxon>
        <taxon>Paenibacillaceae</taxon>
        <taxon>Paenibacillus</taxon>
    </lineage>
</organism>
<evidence type="ECO:0000313" key="2">
    <source>
        <dbReference type="EMBL" id="MFC0394920.1"/>
    </source>
</evidence>
<sequence>MKQGQFDRPEARPAIVSPLDDRGKGRGRGHRGEHRGEHHRRRGGEPGSGGAQTYRRGRILTFLEQLHIKRATLSRQLGETEFQSIHPVISGELKAIEQVISDYMYLFELQEDDRMKPEQQDAFVETNEEN</sequence>
<name>A0ABV6JG66_9BACL</name>
<comment type="caution">
    <text evidence="2">The sequence shown here is derived from an EMBL/GenBank/DDBJ whole genome shotgun (WGS) entry which is preliminary data.</text>
</comment>
<evidence type="ECO:0000256" key="1">
    <source>
        <dbReference type="SAM" id="MobiDB-lite"/>
    </source>
</evidence>
<feature type="compositionally biased region" description="Basic and acidic residues" evidence="1">
    <location>
        <begin position="1"/>
        <end position="11"/>
    </location>
</feature>
<dbReference type="RefSeq" id="WP_256555036.1">
    <property type="nucleotide sequence ID" value="NZ_JANHOF010000001.1"/>
</dbReference>
<gene>
    <name evidence="2" type="ORF">ACFFJ8_26595</name>
</gene>
<proteinExistence type="predicted"/>
<feature type="compositionally biased region" description="Basic residues" evidence="1">
    <location>
        <begin position="25"/>
        <end position="42"/>
    </location>
</feature>